<dbReference type="Proteomes" id="UP000732298">
    <property type="component" value="Unassembled WGS sequence"/>
</dbReference>
<gene>
    <name evidence="2" type="ORF">HY544_03515</name>
</gene>
<dbReference type="EMBL" id="JACQPB010000035">
    <property type="protein sequence ID" value="MBI4210547.1"/>
    <property type="molecule type" value="Genomic_DNA"/>
</dbReference>
<comment type="caution">
    <text evidence="2">The sequence shown here is derived from an EMBL/GenBank/DDBJ whole genome shotgun (WGS) entry which is preliminary data.</text>
</comment>
<evidence type="ECO:0000313" key="3">
    <source>
        <dbReference type="Proteomes" id="UP000732298"/>
    </source>
</evidence>
<evidence type="ECO:0000313" key="2">
    <source>
        <dbReference type="EMBL" id="MBI4210547.1"/>
    </source>
</evidence>
<proteinExistence type="predicted"/>
<dbReference type="AlphaFoldDB" id="A0A8T3YLL1"/>
<feature type="region of interest" description="Disordered" evidence="1">
    <location>
        <begin position="11"/>
        <end position="34"/>
    </location>
</feature>
<name>A0A8T3YLL1_9ARCH</name>
<evidence type="ECO:0000256" key="1">
    <source>
        <dbReference type="SAM" id="MobiDB-lite"/>
    </source>
</evidence>
<accession>A0A8T3YLL1</accession>
<sequence>MQEARCEVVAVQSRTCQGEGRDSSPSPHRGASFPEWDTLYSKEQLNALPSKEQLNMLPSEEQLGLRCQP</sequence>
<reference evidence="2" key="1">
    <citation type="submission" date="2020-07" db="EMBL/GenBank/DDBJ databases">
        <title>Huge and variable diversity of episymbiotic CPR bacteria and DPANN archaea in groundwater ecosystems.</title>
        <authorList>
            <person name="He C.Y."/>
            <person name="Keren R."/>
            <person name="Whittaker M."/>
            <person name="Farag I.F."/>
            <person name="Doudna J."/>
            <person name="Cate J.H.D."/>
            <person name="Banfield J.F."/>
        </authorList>
    </citation>
    <scope>NUCLEOTIDE SEQUENCE</scope>
    <source>
        <strain evidence="2">NC_groundwater_1296_Ag_S-0.2um_52_80</strain>
    </source>
</reference>
<protein>
    <submittedName>
        <fullName evidence="2">Uncharacterized protein</fullName>
    </submittedName>
</protein>
<organism evidence="2 3">
    <name type="scientific">Candidatus Iainarchaeum sp</name>
    <dbReference type="NCBI Taxonomy" id="3101447"/>
    <lineage>
        <taxon>Archaea</taxon>
        <taxon>Candidatus Iainarchaeota</taxon>
        <taxon>Candidatus Iainarchaeia</taxon>
        <taxon>Candidatus Iainarchaeales</taxon>
        <taxon>Candidatus Iainarchaeaceae</taxon>
        <taxon>Candidatus Iainarchaeum</taxon>
    </lineage>
</organism>